<dbReference type="PANTHER" id="PTHR48228:SF5">
    <property type="entry name" value="ALPHA-METHYLACYL-COA RACEMASE"/>
    <property type="match status" value="1"/>
</dbReference>
<dbReference type="RefSeq" id="WP_147104405.1">
    <property type="nucleotide sequence ID" value="NZ_BJVJ01000011.1"/>
</dbReference>
<dbReference type="PANTHER" id="PTHR48228">
    <property type="entry name" value="SUCCINYL-COA--D-CITRAMALATE COA-TRANSFERASE"/>
    <property type="match status" value="1"/>
</dbReference>
<protein>
    <submittedName>
        <fullName evidence="1">2-methylfumaryl-CoA isomerase</fullName>
    </submittedName>
</protein>
<gene>
    <name evidence="1" type="primary">mct</name>
    <name evidence="1" type="ORF">PSU4_16430</name>
</gene>
<dbReference type="InterPro" id="IPR003673">
    <property type="entry name" value="CoA-Trfase_fam_III"/>
</dbReference>
<keyword evidence="1" id="KW-0413">Isomerase</keyword>
<comment type="caution">
    <text evidence="1">The sequence shown here is derived from an EMBL/GenBank/DDBJ whole genome shotgun (WGS) entry which is preliminary data.</text>
</comment>
<dbReference type="InterPro" id="IPR023606">
    <property type="entry name" value="CoA-Trfase_III_dom_1_sf"/>
</dbReference>
<dbReference type="Proteomes" id="UP000321685">
    <property type="component" value="Unassembled WGS sequence"/>
</dbReference>
<dbReference type="GO" id="GO:0016853">
    <property type="term" value="F:isomerase activity"/>
    <property type="evidence" value="ECO:0007669"/>
    <property type="project" value="UniProtKB-KW"/>
</dbReference>
<dbReference type="OrthoDB" id="9797653at2"/>
<dbReference type="Gene3D" id="3.30.1540.10">
    <property type="entry name" value="formyl-coa transferase, domain 3"/>
    <property type="match status" value="1"/>
</dbReference>
<evidence type="ECO:0000313" key="2">
    <source>
        <dbReference type="Proteomes" id="UP000321685"/>
    </source>
</evidence>
<dbReference type="Gene3D" id="3.40.50.10540">
    <property type="entry name" value="Crotonobetainyl-coa:carnitine coa-transferase, domain 1"/>
    <property type="match status" value="1"/>
</dbReference>
<evidence type="ECO:0000313" key="1">
    <source>
        <dbReference type="EMBL" id="GEL22689.1"/>
    </source>
</evidence>
<accession>A0A511DD22</accession>
<name>A0A511DD22_9PSEU</name>
<dbReference type="InterPro" id="IPR050509">
    <property type="entry name" value="CoA-transferase_III"/>
</dbReference>
<reference evidence="1 2" key="1">
    <citation type="submission" date="2019-07" db="EMBL/GenBank/DDBJ databases">
        <title>Whole genome shotgun sequence of Pseudonocardia sulfidoxydans NBRC 16205.</title>
        <authorList>
            <person name="Hosoyama A."/>
            <person name="Uohara A."/>
            <person name="Ohji S."/>
            <person name="Ichikawa N."/>
        </authorList>
    </citation>
    <scope>NUCLEOTIDE SEQUENCE [LARGE SCALE GENOMIC DNA]</scope>
    <source>
        <strain evidence="1 2">NBRC 16205</strain>
    </source>
</reference>
<dbReference type="Pfam" id="PF02515">
    <property type="entry name" value="CoA_transf_3"/>
    <property type="match status" value="1"/>
</dbReference>
<proteinExistence type="predicted"/>
<dbReference type="AlphaFoldDB" id="A0A511DD22"/>
<keyword evidence="2" id="KW-1185">Reference proteome</keyword>
<dbReference type="InterPro" id="IPR044855">
    <property type="entry name" value="CoA-Trfase_III_dom3_sf"/>
</dbReference>
<dbReference type="SUPFAM" id="SSF89796">
    <property type="entry name" value="CoA-transferase family III (CaiB/BaiF)"/>
    <property type="match status" value="1"/>
</dbReference>
<organism evidence="1 2">
    <name type="scientific">Pseudonocardia sulfidoxydans NBRC 16205</name>
    <dbReference type="NCBI Taxonomy" id="1223511"/>
    <lineage>
        <taxon>Bacteria</taxon>
        <taxon>Bacillati</taxon>
        <taxon>Actinomycetota</taxon>
        <taxon>Actinomycetes</taxon>
        <taxon>Pseudonocardiales</taxon>
        <taxon>Pseudonocardiaceae</taxon>
        <taxon>Pseudonocardia</taxon>
    </lineage>
</organism>
<sequence length="399" mass="42541">MTVRPLEGLQVVECASFVAGPTAGLALSRLGADVVRIDPLGGANDHKRWPVAPSGDSYYWAALNRGKRSVAVDMRSDEGRELVVALITAPGPDRGVLVDNVVGRRWMSNEVLTQRRPDLIHVRVQGHPDGRPAVDYTVNAEVGLPQITGSAEGGAPVNHVLPAWDLVTGMTVATGVLSALRDRDRHDRGAYIEIALADVALAGVADMGWLSEVAASGQDRPRHGNHVYGSFGVDFPCKDGERVMVVALTEGQWKALCTVTGTGDVFSALEAALGADLAQETDRYRLRETIAAILRPWFAARSLEQASRELDEARVLWSAYRGMTDVVAAHRKGTYPVLSDEVVPGAGAVVAARTPLRWNGAHGPAGPSPLLGRETDEVLAERLGLSSAEIGGLHERGTI</sequence>
<dbReference type="EMBL" id="BJVJ01000011">
    <property type="protein sequence ID" value="GEL22689.1"/>
    <property type="molecule type" value="Genomic_DNA"/>
</dbReference>